<keyword evidence="5" id="KW-0539">Nucleus</keyword>
<evidence type="ECO:0000256" key="6">
    <source>
        <dbReference type="SAM" id="MobiDB-lite"/>
    </source>
</evidence>
<evidence type="ECO:0000256" key="2">
    <source>
        <dbReference type="ARBA" id="ARBA00023015"/>
    </source>
</evidence>
<keyword evidence="8" id="KW-1185">Reference proteome</keyword>
<accession>A0A8J5T9M2</accession>
<dbReference type="InterPro" id="IPR001289">
    <property type="entry name" value="NFYA"/>
</dbReference>
<evidence type="ECO:0000256" key="5">
    <source>
        <dbReference type="ARBA" id="ARBA00023242"/>
    </source>
</evidence>
<keyword evidence="2" id="KW-0805">Transcription regulation</keyword>
<reference evidence="7" key="2">
    <citation type="submission" date="2021-02" db="EMBL/GenBank/DDBJ databases">
        <authorList>
            <person name="Kimball J.A."/>
            <person name="Haas M.W."/>
            <person name="Macchietto M."/>
            <person name="Kono T."/>
            <person name="Duquette J."/>
            <person name="Shao M."/>
        </authorList>
    </citation>
    <scope>NUCLEOTIDE SEQUENCE</scope>
    <source>
        <tissue evidence="7">Fresh leaf tissue</tissue>
    </source>
</reference>
<reference evidence="7" key="1">
    <citation type="journal article" date="2021" name="bioRxiv">
        <title>Whole Genome Assembly and Annotation of Northern Wild Rice, Zizania palustris L., Supports a Whole Genome Duplication in the Zizania Genus.</title>
        <authorList>
            <person name="Haas M."/>
            <person name="Kono T."/>
            <person name="Macchietto M."/>
            <person name="Millas R."/>
            <person name="McGilp L."/>
            <person name="Shao M."/>
            <person name="Duquette J."/>
            <person name="Hirsch C.N."/>
            <person name="Kimball J."/>
        </authorList>
    </citation>
    <scope>NUCLEOTIDE SEQUENCE</scope>
    <source>
        <tissue evidence="7">Fresh leaf tissue</tissue>
    </source>
</reference>
<organism evidence="7 8">
    <name type="scientific">Zizania palustris</name>
    <name type="common">Northern wild rice</name>
    <dbReference type="NCBI Taxonomy" id="103762"/>
    <lineage>
        <taxon>Eukaryota</taxon>
        <taxon>Viridiplantae</taxon>
        <taxon>Streptophyta</taxon>
        <taxon>Embryophyta</taxon>
        <taxon>Tracheophyta</taxon>
        <taxon>Spermatophyta</taxon>
        <taxon>Magnoliopsida</taxon>
        <taxon>Liliopsida</taxon>
        <taxon>Poales</taxon>
        <taxon>Poaceae</taxon>
        <taxon>BOP clade</taxon>
        <taxon>Oryzoideae</taxon>
        <taxon>Oryzeae</taxon>
        <taxon>Zizaniinae</taxon>
        <taxon>Zizania</taxon>
    </lineage>
</organism>
<evidence type="ECO:0000256" key="3">
    <source>
        <dbReference type="ARBA" id="ARBA00023125"/>
    </source>
</evidence>
<evidence type="ECO:0000313" key="7">
    <source>
        <dbReference type="EMBL" id="KAG8068886.1"/>
    </source>
</evidence>
<feature type="region of interest" description="Disordered" evidence="6">
    <location>
        <begin position="1"/>
        <end position="31"/>
    </location>
</feature>
<dbReference type="GO" id="GO:0005634">
    <property type="term" value="C:nucleus"/>
    <property type="evidence" value="ECO:0007669"/>
    <property type="project" value="UniProtKB-SubCell"/>
</dbReference>
<comment type="subcellular location">
    <subcellularLocation>
        <location evidence="1">Nucleus</location>
    </subcellularLocation>
</comment>
<proteinExistence type="predicted"/>
<keyword evidence="4" id="KW-0804">Transcription</keyword>
<gene>
    <name evidence="7" type="ORF">GUJ93_ZPchr0005g16086</name>
</gene>
<dbReference type="GO" id="GO:0003700">
    <property type="term" value="F:DNA-binding transcription factor activity"/>
    <property type="evidence" value="ECO:0007669"/>
    <property type="project" value="InterPro"/>
</dbReference>
<dbReference type="GO" id="GO:0003677">
    <property type="term" value="F:DNA binding"/>
    <property type="evidence" value="ECO:0007669"/>
    <property type="project" value="UniProtKB-KW"/>
</dbReference>
<feature type="compositionally biased region" description="Basic and acidic residues" evidence="6">
    <location>
        <begin position="1"/>
        <end position="24"/>
    </location>
</feature>
<dbReference type="AlphaFoldDB" id="A0A8J5T9M2"/>
<name>A0A8J5T9M2_ZIZPA</name>
<protein>
    <submittedName>
        <fullName evidence="7">Uncharacterized protein</fullName>
    </submittedName>
</protein>
<dbReference type="PROSITE" id="PS51152">
    <property type="entry name" value="NFYA_HAP2_2"/>
    <property type="match status" value="1"/>
</dbReference>
<evidence type="ECO:0000313" key="8">
    <source>
        <dbReference type="Proteomes" id="UP000729402"/>
    </source>
</evidence>
<keyword evidence="3" id="KW-0238">DNA-binding</keyword>
<evidence type="ECO:0000256" key="1">
    <source>
        <dbReference type="ARBA" id="ARBA00004123"/>
    </source>
</evidence>
<dbReference type="Proteomes" id="UP000729402">
    <property type="component" value="Unassembled WGS sequence"/>
</dbReference>
<sequence length="102" mass="11121">MRQPRGSDGRFLDTKKEAGSDGERGASPPLFPEGWRRWQNVQLLRVQPPRRLLPCAIMVPTSMASPLGSAACELVVHSFVDCLRRGAADGNRALMAMAMTIG</sequence>
<dbReference type="EMBL" id="JAAALK010000284">
    <property type="protein sequence ID" value="KAG8068886.1"/>
    <property type="molecule type" value="Genomic_DNA"/>
</dbReference>
<comment type="caution">
    <text evidence="7">The sequence shown here is derived from an EMBL/GenBank/DDBJ whole genome shotgun (WGS) entry which is preliminary data.</text>
</comment>
<evidence type="ECO:0000256" key="4">
    <source>
        <dbReference type="ARBA" id="ARBA00023163"/>
    </source>
</evidence>